<dbReference type="eggNOG" id="COG3707">
    <property type="taxonomic scope" value="Bacteria"/>
</dbReference>
<keyword evidence="2" id="KW-0418">Kinase</keyword>
<keyword evidence="1" id="KW-0808">Transferase</keyword>
<evidence type="ECO:0000313" key="7">
    <source>
        <dbReference type="Proteomes" id="UP000001685"/>
    </source>
</evidence>
<dbReference type="InterPro" id="IPR036388">
    <property type="entry name" value="WH-like_DNA-bd_sf"/>
</dbReference>
<name>B1W5X1_STRGG</name>
<dbReference type="PIRSF" id="PIRSF036625">
    <property type="entry name" value="GAF_ANTAR"/>
    <property type="match status" value="1"/>
</dbReference>
<dbReference type="SMART" id="SM01012">
    <property type="entry name" value="ANTAR"/>
    <property type="match status" value="1"/>
</dbReference>
<dbReference type="HOGENOM" id="CLU_074354_0_2_11"/>
<dbReference type="InterPro" id="IPR011006">
    <property type="entry name" value="CheY-like_superfamily"/>
</dbReference>
<dbReference type="Pfam" id="PF13185">
    <property type="entry name" value="GAF_2"/>
    <property type="match status" value="1"/>
</dbReference>
<dbReference type="Gene3D" id="1.10.10.10">
    <property type="entry name" value="Winged helix-like DNA-binding domain superfamily/Winged helix DNA-binding domain"/>
    <property type="match status" value="1"/>
</dbReference>
<dbReference type="SMART" id="SM00065">
    <property type="entry name" value="GAF"/>
    <property type="match status" value="1"/>
</dbReference>
<evidence type="ECO:0000256" key="1">
    <source>
        <dbReference type="ARBA" id="ARBA00022679"/>
    </source>
</evidence>
<organism evidence="6 7">
    <name type="scientific">Streptomyces griseus subsp. griseus (strain JCM 4626 / CBS 651.72 / NBRC 13350 / KCC S-0626 / ISP 5235)</name>
    <dbReference type="NCBI Taxonomy" id="455632"/>
    <lineage>
        <taxon>Bacteria</taxon>
        <taxon>Bacillati</taxon>
        <taxon>Actinomycetota</taxon>
        <taxon>Actinomycetes</taxon>
        <taxon>Kitasatosporales</taxon>
        <taxon>Streptomycetaceae</taxon>
        <taxon>Streptomyces</taxon>
    </lineage>
</organism>
<dbReference type="PROSITE" id="PS50921">
    <property type="entry name" value="ANTAR"/>
    <property type="match status" value="1"/>
</dbReference>
<evidence type="ECO:0000256" key="3">
    <source>
        <dbReference type="ARBA" id="ARBA00023015"/>
    </source>
</evidence>
<dbReference type="EMBL" id="AP009493">
    <property type="protein sequence ID" value="BAG23278.1"/>
    <property type="molecule type" value="Genomic_DNA"/>
</dbReference>
<dbReference type="AlphaFoldDB" id="B1W5X1"/>
<dbReference type="InterPro" id="IPR029016">
    <property type="entry name" value="GAF-like_dom_sf"/>
</dbReference>
<feature type="domain" description="ANTAR" evidence="5">
    <location>
        <begin position="166"/>
        <end position="227"/>
    </location>
</feature>
<keyword evidence="4" id="KW-0804">Transcription</keyword>
<reference evidence="7" key="1">
    <citation type="journal article" date="2008" name="J. Bacteriol.">
        <title>Genome sequence of the streptomycin-producing microorganism Streptomyces griseus IFO 13350.</title>
        <authorList>
            <person name="Ohnishi Y."/>
            <person name="Ishikawa J."/>
            <person name="Hara H."/>
            <person name="Suzuki H."/>
            <person name="Ikenoya M."/>
            <person name="Ikeda H."/>
            <person name="Yamashita A."/>
            <person name="Hattori M."/>
            <person name="Horinouchi S."/>
        </authorList>
    </citation>
    <scope>NUCLEOTIDE SEQUENCE [LARGE SCALE GENOMIC DNA]</scope>
    <source>
        <strain evidence="7">JCM 4626 / NBRC 13350</strain>
    </source>
</reference>
<protein>
    <recommendedName>
        <fullName evidence="5">ANTAR domain-containing protein</fullName>
    </recommendedName>
</protein>
<proteinExistence type="predicted"/>
<keyword evidence="3" id="KW-0805">Transcription regulation</keyword>
<dbReference type="KEGG" id="sgr:SGR_6449"/>
<dbReference type="GO" id="GO:0016301">
    <property type="term" value="F:kinase activity"/>
    <property type="evidence" value="ECO:0007669"/>
    <property type="project" value="UniProtKB-KW"/>
</dbReference>
<evidence type="ECO:0000256" key="4">
    <source>
        <dbReference type="ARBA" id="ARBA00023163"/>
    </source>
</evidence>
<dbReference type="SUPFAM" id="SSF55781">
    <property type="entry name" value="GAF domain-like"/>
    <property type="match status" value="1"/>
</dbReference>
<evidence type="ECO:0000259" key="5">
    <source>
        <dbReference type="PROSITE" id="PS50921"/>
    </source>
</evidence>
<dbReference type="SUPFAM" id="SSF52172">
    <property type="entry name" value="CheY-like"/>
    <property type="match status" value="1"/>
</dbReference>
<sequence>MTDDGVLTPGPPDLVSLLLETDTLDEFLRALARSALLMSPTADGCGVTLERENRPLTVASAGISALPLDEAQYGQDDGPCLEALREGHEVSVTDMQEEVRWNGYPAFAAAAGTRSSLSLPIAAHSHTAGALNLYSPKENGFADADLSGLRALAAQATGAVALAQRLSDTRTFTADLEAALQSRAVIDQAAGIVMNQRRCGPEEALRTLRTASQHRNVKLRDLCAQLVGSVSGAPPPPGGPGLRPRP</sequence>
<gene>
    <name evidence="6" type="ordered locus">SGR_6449</name>
</gene>
<dbReference type="GO" id="GO:0003723">
    <property type="term" value="F:RNA binding"/>
    <property type="evidence" value="ECO:0007669"/>
    <property type="project" value="InterPro"/>
</dbReference>
<evidence type="ECO:0000313" key="6">
    <source>
        <dbReference type="EMBL" id="BAG23278.1"/>
    </source>
</evidence>
<dbReference type="Pfam" id="PF03861">
    <property type="entry name" value="ANTAR"/>
    <property type="match status" value="1"/>
</dbReference>
<dbReference type="Gene3D" id="3.30.450.40">
    <property type="match status" value="1"/>
</dbReference>
<dbReference type="InterPro" id="IPR012074">
    <property type="entry name" value="GAF_ANTAR"/>
</dbReference>
<dbReference type="PATRIC" id="fig|455632.4.peg.6612"/>
<accession>B1W5X1</accession>
<dbReference type="InterPro" id="IPR005561">
    <property type="entry name" value="ANTAR"/>
</dbReference>
<dbReference type="RefSeq" id="WP_012381952.1">
    <property type="nucleotide sequence ID" value="NC_010572.1"/>
</dbReference>
<dbReference type="Proteomes" id="UP000001685">
    <property type="component" value="Chromosome"/>
</dbReference>
<dbReference type="InterPro" id="IPR003018">
    <property type="entry name" value="GAF"/>
</dbReference>
<evidence type="ECO:0000256" key="2">
    <source>
        <dbReference type="ARBA" id="ARBA00022777"/>
    </source>
</evidence>